<dbReference type="EMBL" id="JAQQWM010000007">
    <property type="protein sequence ID" value="KAK8057534.1"/>
    <property type="molecule type" value="Genomic_DNA"/>
</dbReference>
<dbReference type="Proteomes" id="UP001446871">
    <property type="component" value="Unassembled WGS sequence"/>
</dbReference>
<name>A0ABR1UF53_9PEZI</name>
<protein>
    <submittedName>
        <fullName evidence="1">LysM domain-containing protein</fullName>
    </submittedName>
</protein>
<organism evidence="1 2">
    <name type="scientific">Apiospora saccharicola</name>
    <dbReference type="NCBI Taxonomy" id="335842"/>
    <lineage>
        <taxon>Eukaryota</taxon>
        <taxon>Fungi</taxon>
        <taxon>Dikarya</taxon>
        <taxon>Ascomycota</taxon>
        <taxon>Pezizomycotina</taxon>
        <taxon>Sordariomycetes</taxon>
        <taxon>Xylariomycetidae</taxon>
        <taxon>Amphisphaeriales</taxon>
        <taxon>Apiosporaceae</taxon>
        <taxon>Apiospora</taxon>
    </lineage>
</organism>
<accession>A0ABR1UF53</accession>
<evidence type="ECO:0000313" key="2">
    <source>
        <dbReference type="Proteomes" id="UP001446871"/>
    </source>
</evidence>
<gene>
    <name evidence="1" type="ORF">PG996_011471</name>
</gene>
<reference evidence="1 2" key="1">
    <citation type="submission" date="2023-01" db="EMBL/GenBank/DDBJ databases">
        <title>Analysis of 21 Apiospora genomes using comparative genomics revels a genus with tremendous synthesis potential of carbohydrate active enzymes and secondary metabolites.</title>
        <authorList>
            <person name="Sorensen T."/>
        </authorList>
    </citation>
    <scope>NUCLEOTIDE SEQUENCE [LARGE SCALE GENOMIC DNA]</scope>
    <source>
        <strain evidence="1 2">CBS 83171</strain>
    </source>
</reference>
<evidence type="ECO:0000313" key="1">
    <source>
        <dbReference type="EMBL" id="KAK8057534.1"/>
    </source>
</evidence>
<comment type="caution">
    <text evidence="1">The sequence shown here is derived from an EMBL/GenBank/DDBJ whole genome shotgun (WGS) entry which is preliminary data.</text>
</comment>
<keyword evidence="2" id="KW-1185">Reference proteome</keyword>
<proteinExistence type="predicted"/>
<sequence length="187" mass="20321">MDAHRHCFFSFAQLISWNIDISDKNCRNLEMLTGHQICVSRPGGTTPEGKEEILASAPAATATATDGGSSKYKNPCVGLLTVPGPSSCYATTYPPAPPIDFTMPPRVGEGTTEEETSSATPTWTSYDDIPGVLPPYRYKPSVNPTPTPYRDSMVRGCTRFSRAMRKFVPLSTRSLEPSTRRSRVAAG</sequence>